<evidence type="ECO:0000256" key="3">
    <source>
        <dbReference type="ARBA" id="ARBA00023026"/>
    </source>
</evidence>
<dbReference type="InParanoid" id="A0A507BDN8"/>
<dbReference type="Gene3D" id="2.180.10.10">
    <property type="entry name" value="RHS repeat-associated core"/>
    <property type="match status" value="1"/>
</dbReference>
<dbReference type="NCBIfam" id="TIGR03696">
    <property type="entry name" value="Rhs_assc_core"/>
    <property type="match status" value="1"/>
</dbReference>
<dbReference type="GO" id="GO:0005737">
    <property type="term" value="C:cytoplasm"/>
    <property type="evidence" value="ECO:0007669"/>
    <property type="project" value="InterPro"/>
</dbReference>
<keyword evidence="9" id="KW-1185">Reference proteome</keyword>
<comment type="subcellular location">
    <subcellularLocation>
        <location evidence="1">Secreted</location>
    </subcellularLocation>
</comment>
<dbReference type="InterPro" id="IPR022044">
    <property type="entry name" value="TcdB_toxin_mid/C"/>
</dbReference>
<accession>A0A507BDN8</accession>
<evidence type="ECO:0000256" key="2">
    <source>
        <dbReference type="ARBA" id="ARBA00022525"/>
    </source>
</evidence>
<dbReference type="Pfam" id="PF12255">
    <property type="entry name" value="TcdB_toxin_midC"/>
    <property type="match status" value="1"/>
</dbReference>
<feature type="compositionally biased region" description="Acidic residues" evidence="5">
    <location>
        <begin position="2148"/>
        <end position="2157"/>
    </location>
</feature>
<evidence type="ECO:0000259" key="7">
    <source>
        <dbReference type="Pfam" id="PF12256"/>
    </source>
</evidence>
<feature type="domain" description="Insecticide toxin TcdB middle/C-terminal" evidence="6">
    <location>
        <begin position="946"/>
        <end position="1076"/>
    </location>
</feature>
<dbReference type="Pfam" id="PF12256">
    <property type="entry name" value="TcdB_toxin_midN"/>
    <property type="match status" value="1"/>
</dbReference>
<evidence type="ECO:0000256" key="4">
    <source>
        <dbReference type="SAM" id="Coils"/>
    </source>
</evidence>
<evidence type="ECO:0000256" key="5">
    <source>
        <dbReference type="SAM" id="MobiDB-lite"/>
    </source>
</evidence>
<comment type="caution">
    <text evidence="8">The sequence shown here is derived from an EMBL/GenBank/DDBJ whole genome shotgun (WGS) entry which is preliminary data.</text>
</comment>
<keyword evidence="4" id="KW-0175">Coiled coil</keyword>
<dbReference type="PRINTS" id="PR01341">
    <property type="entry name" value="SALSPVBPROT"/>
</dbReference>
<feature type="compositionally biased region" description="Polar residues" evidence="5">
    <location>
        <begin position="9"/>
        <end position="37"/>
    </location>
</feature>
<evidence type="ECO:0000256" key="1">
    <source>
        <dbReference type="ARBA" id="ARBA00004613"/>
    </source>
</evidence>
<sequence>MDNRVKLQVQPTVSTKHPGLNQGSNASPRDKSANNGSAKPASRIPTIDKIDAAAFSTGMGGGALRSIDQKFEVNPCNGTLALTLPLPVTAGRDDCHPLLNLSYNSGGGNGPFGIGWNLSLGSITRKTTQEIPHYDDSDVFLLSNLDDLVEDGVAFAYSGSLGQYLVQRYRSRVETGGAVMRIEKFTHQVDKHDVFWRTISPTNVTSFYGRESQSRIMDAAGHSGPQRIFSWLLSEVYDPNGNAMLFEYKEENDEGIRGADDSLPIHEVCRDSAARRRARYPKSIKYGNVDVARDLDSWQITPLSANDKWMFEVIFDYGDHDVDIPEAEPTRPWLVRPDAFSRYSSGFEIRSYRLCQRILLFHHFEDKLPRKDYLVSSYSLQYDESPTGSLLRSFIATGHVWNQEKATYDQQSLAPYTFSFSKTAPVDSLRLQTMKPDCLQGLEVSNARFHTRWVDLNGEGAPGLLVQRDGAWYYQRNENALDIGCQSDGSGDTVSSDDGSGDTMSREDGDGGEEVDWPKPERDFGPVQIVSSFPASGDYTASFLEDLDGNGLQDLVLCDQKGRATGYFECNSMDDWQNLKEFPTCLSFNVNDDSMHRLDLTGNGRRDVLCHAKDGLIWFPSLGKDGYDLERHCEGMEGLDMFVTSHKRSAVFFTDMTGDGLTDIVKIANGRVSYCPNLGHGRFGSELCMGNPPLFDSDDQFSFQRLHLLDLDGSGTTDLVYLTADGGVAMYFNQCGNGWSDKLFLEAFVKADNLSSVFSIDLLGNGTSCLCWVGPDSAATDELVINYLDLAGGSKPHLLKSWSTGTGLTTSVRYAPSMRSYLQDEKRGRPWKTKLPFPVHTVSRLVERDEIVSSTRTTRFRYHDGYYDGLEREFRGFGAVEKWETENFTVTRGKKILETPTTYTKMWYHTGAVHMGLAPTGSDLWSKARLASVVMPGLKSDQWPEAYRALKGMLLRSEVYGLDRSAAAAVPYTVSETSFDVSLVSVGREATGQTGARVVCQVRPRESLTEQLERLRDDSRLEHQLILETNTYGDVAKSLLVRYGRKQSSLASPESRNAQQRTHITYTEKTFTNAIDYKAIDDKISIDNYYKPAPSSTTVFHFDDLPFPTPLLDIEAIRRRGVAILGGTKYVGDMTRTYYRSADLTHCLDHHSLEAFSRVDREYVFAMDNEMIESISGQKDVRFRQVSPRDLLYKSGGYVELERDTCAWAPTAEALWEVASGPGKNTKNNAAETLRAARAAFFVPRWSRDAFGHVSEVVMDEFHRLPVETIDPAGNRTRATYDYRVMKPAVLTDPNGNRVSVVYDCLGEPAAVAQMGKSGESVGDSIEGIPCVLSEDELLSFMEKPSRAVALRLVGRAGSRRLSSSRRLRLSGSSPVELPLFRLNLARTTHAMTGQSRRAEANAGDVTAEIIYYDGRGMASQQFNLTQWAGNGGTEHEWRVSKNTVNNSAGNSVVASKPFFSSGNQWKPLPELDEPLTFTYRDAMQRNVGTLYPDHTWTKQCFTPWSRSSYDTGDTCLVTDPRTDPDIGFHFERMYTGLFMPSWYELRIQSGDNHLRQSAHKSGLYAAKPHFAHLDSRGNTILTVETGDGYERAMRVEYDVFGCKTAQYDAMDRLVEAYDLHQGSRPLIRRNMESGAQITVVTSTGQPLLSCDSAGRQTRYVHDSSGRKTHTWVLPDREAAQEVLWSRYVYGETVADPERNNLRGQVFEIHDQSGIRRNTVFDFKGNCLSFDHRLANEYQTILDWRNDVPVEAQPYTTKNSFDALNRNIAMCNAAGRVTIRTFDLVGNLQSLCSFVAAMEDGAKSTGIPSPLKGAASYHIRNATYAADGQPLRVDYGNTSHSSYTYDELTGQVVRRRTWRDDGRVLEDLTMVYDCMGRVSSSQDRAQQTLFFRNGMVEPVREYHYDAFGRLSRATGRETVDTGADTVRSLRQVSASSPLVRQALGSGQSSDFSEYVEYYVYDDADNLRLLRHEVSDKSVPGWTRFYTYKEPSLLEPSRYSNRLSQTCIGRLTERYGYGGGAAGQVGCMTSMTGFSRLQWDHRNKLQCTARQKVNSGLPETTWYVYDDSGKRVRKVTARSSEAAAVESGTKARKRKETIFLDSVEIYRVYHGDGVRVKTTTTTSLVGASADPEAPSVVTIEDFQVAADSSETESDGGSDSDDRRDEQAPRSNSNEPLLYRYVVSPNLETDDKGQIVSYEEYTPFGVSVLLMCKAKTEAPRRYRFALYHRDHETGLYACGARYYAPWLGRWTSPDPLGMVDGPNVYAYVLNEPVNLFDPSGTMFCCKSKSNKPAPQFTKQAATAQPKVDGGHHPALSLQPGIVSDHKSSLNIEEDLNSKGHALLYQKRHQDQQDSRPALQKATDYLGSHKKEILIKGGAAIAKMPFQAIPGVNTVIGAASGHFVDKAAQKRQDAENRDHFAKVHDKAEKIGHDKAMNKVQKLAAEAKNFEDLKAKINEAAEVKKVERDPGQPQDQEQEVLPTITEESSQENMFAEARLLELAAEATENVQSDVADRNAELTMNSTNYQKASATHDFG</sequence>
<feature type="compositionally biased region" description="Low complexity" evidence="5">
    <location>
        <begin position="487"/>
        <end position="503"/>
    </location>
</feature>
<dbReference type="PANTHER" id="PTHR32305:SF15">
    <property type="entry name" value="PROTEIN RHSA-RELATED"/>
    <property type="match status" value="1"/>
</dbReference>
<feature type="region of interest" description="Disordered" evidence="5">
    <location>
        <begin position="1"/>
        <end position="43"/>
    </location>
</feature>
<reference evidence="8 9" key="1">
    <citation type="submission" date="2019-06" db="EMBL/GenBank/DDBJ databases">
        <title>Draft genome sequence of the filamentous fungus Phialemoniopsis curvata isolated from diesel fuel.</title>
        <authorList>
            <person name="Varaljay V.A."/>
            <person name="Lyon W.J."/>
            <person name="Crouch A.L."/>
            <person name="Drake C.E."/>
            <person name="Hollomon J.M."/>
            <person name="Nadeau L.J."/>
            <person name="Nunn H.S."/>
            <person name="Stevenson B.S."/>
            <person name="Bojanowski C.L."/>
            <person name="Crookes-Goodson W.J."/>
        </authorList>
    </citation>
    <scope>NUCLEOTIDE SEQUENCE [LARGE SCALE GENOMIC DNA]</scope>
    <source>
        <strain evidence="8 9">D216</strain>
    </source>
</reference>
<keyword evidence="2" id="KW-0964">Secreted</keyword>
<organism evidence="8 9">
    <name type="scientific">Thyridium curvatum</name>
    <dbReference type="NCBI Taxonomy" id="1093900"/>
    <lineage>
        <taxon>Eukaryota</taxon>
        <taxon>Fungi</taxon>
        <taxon>Dikarya</taxon>
        <taxon>Ascomycota</taxon>
        <taxon>Pezizomycotina</taxon>
        <taxon>Sordariomycetes</taxon>
        <taxon>Sordariomycetidae</taxon>
        <taxon>Thyridiales</taxon>
        <taxon>Thyridiaceae</taxon>
        <taxon>Thyridium</taxon>
    </lineage>
</organism>
<feature type="domain" description="Insecticide toxin TcdB middle/N-terminal" evidence="7">
    <location>
        <begin position="760"/>
        <end position="911"/>
    </location>
</feature>
<feature type="region of interest" description="Disordered" evidence="5">
    <location>
        <begin position="2142"/>
        <end position="2173"/>
    </location>
</feature>
<dbReference type="GO" id="GO:0005576">
    <property type="term" value="C:extracellular region"/>
    <property type="evidence" value="ECO:0007669"/>
    <property type="project" value="UniProtKB-SubCell"/>
</dbReference>
<dbReference type="Proteomes" id="UP000319257">
    <property type="component" value="Unassembled WGS sequence"/>
</dbReference>
<dbReference type="InterPro" id="IPR022045">
    <property type="entry name" value="TcdB_toxin_mid/N"/>
</dbReference>
<name>A0A507BDN8_9PEZI</name>
<protein>
    <recommendedName>
        <fullName evidence="10">SpvB-domain-containing protein</fullName>
    </recommendedName>
</protein>
<dbReference type="InterPro" id="IPR022385">
    <property type="entry name" value="Rhs_assc_core"/>
</dbReference>
<keyword evidence="3" id="KW-0843">Virulence</keyword>
<dbReference type="Pfam" id="PF03534">
    <property type="entry name" value="SpvB"/>
    <property type="match status" value="1"/>
</dbReference>
<proteinExistence type="predicted"/>
<dbReference type="SUPFAM" id="SSF69318">
    <property type="entry name" value="Integrin alpha N-terminal domain"/>
    <property type="match status" value="1"/>
</dbReference>
<dbReference type="PANTHER" id="PTHR32305">
    <property type="match status" value="1"/>
</dbReference>
<dbReference type="GeneID" id="41972444"/>
<dbReference type="InterPro" id="IPR003284">
    <property type="entry name" value="Sal_SpvB"/>
</dbReference>
<dbReference type="InterPro" id="IPR028994">
    <property type="entry name" value="Integrin_alpha_N"/>
</dbReference>
<evidence type="ECO:0000313" key="9">
    <source>
        <dbReference type="Proteomes" id="UP000319257"/>
    </source>
</evidence>
<dbReference type="RefSeq" id="XP_030996599.1">
    <property type="nucleotide sequence ID" value="XM_031139471.1"/>
</dbReference>
<dbReference type="OrthoDB" id="5426877at2759"/>
<gene>
    <name evidence="8" type="ORF">E0L32_004997</name>
</gene>
<dbReference type="EMBL" id="SKBQ01000025">
    <property type="protein sequence ID" value="TPX14888.1"/>
    <property type="molecule type" value="Genomic_DNA"/>
</dbReference>
<dbReference type="InterPro" id="IPR050708">
    <property type="entry name" value="T6SS_VgrG/RHS"/>
</dbReference>
<evidence type="ECO:0008006" key="10">
    <source>
        <dbReference type="Google" id="ProtNLM"/>
    </source>
</evidence>
<feature type="coiled-coil region" evidence="4">
    <location>
        <begin position="2429"/>
        <end position="2459"/>
    </location>
</feature>
<dbReference type="STRING" id="1093900.A0A507BDN8"/>
<evidence type="ECO:0000313" key="8">
    <source>
        <dbReference type="EMBL" id="TPX14888.1"/>
    </source>
</evidence>
<feature type="region of interest" description="Disordered" evidence="5">
    <location>
        <begin position="484"/>
        <end position="523"/>
    </location>
</feature>
<evidence type="ECO:0000259" key="6">
    <source>
        <dbReference type="Pfam" id="PF12255"/>
    </source>
</evidence>